<evidence type="ECO:0008006" key="3">
    <source>
        <dbReference type="Google" id="ProtNLM"/>
    </source>
</evidence>
<keyword evidence="2" id="KW-1185">Reference proteome</keyword>
<comment type="caution">
    <text evidence="1">The sequence shown here is derived from an EMBL/GenBank/DDBJ whole genome shotgun (WGS) entry which is preliminary data.</text>
</comment>
<name>A0ABV9T1A6_9BACT</name>
<accession>A0ABV9T1A6</accession>
<organism evidence="1 2">
    <name type="scientific">Negadavirga shengliensis</name>
    <dbReference type="NCBI Taxonomy" id="1389218"/>
    <lineage>
        <taxon>Bacteria</taxon>
        <taxon>Pseudomonadati</taxon>
        <taxon>Bacteroidota</taxon>
        <taxon>Cytophagia</taxon>
        <taxon>Cytophagales</taxon>
        <taxon>Cyclobacteriaceae</taxon>
        <taxon>Negadavirga</taxon>
    </lineage>
</organism>
<protein>
    <recommendedName>
        <fullName evidence="3">Outer membrane efflux protein</fullName>
    </recommendedName>
</protein>
<sequence length="414" mass="48460">MGILYVLAFWTGVMQDSLIVTSGAVLATAFEDESYVSLGERIDYYQRNSHHVSYLDHMELRTRTRNFNPREQMYRFRTYTNSPSERKYSREYLNTSFLEQELEKKDRLNKLIKQRYHLIARKISDQRQLAVMMELETLFKERKTVFERSISNLDFDFQDLLKAEEEYDRFVLELIELERSTKHHDQELGDLLGLQGPLAVSDDGLVSAPDIENFLKNVQFDVEQENFYYDRKRIDKELAELDFLEKRASQRNPVKFFEASYRDVLGAGIERALAVGIGFRIPVGSAGKGSLIDRQFRIMKEESMLKETSLILEEEISQKIHVLETLLKKYNTLSGMIEGNTQQRSLEKYRSIEGLSPLILLKVKENILLKQQMAIALEKEILTEYIELLDLSGWLVKEPFVNYFSSSELLLIQH</sequence>
<dbReference type="SUPFAM" id="SSF56954">
    <property type="entry name" value="Outer membrane efflux proteins (OEP)"/>
    <property type="match status" value="1"/>
</dbReference>
<dbReference type="Gene3D" id="1.20.1600.10">
    <property type="entry name" value="Outer membrane efflux proteins (OEP)"/>
    <property type="match status" value="1"/>
</dbReference>
<dbReference type="EMBL" id="JBHSJJ010000005">
    <property type="protein sequence ID" value="MFC4872243.1"/>
    <property type="molecule type" value="Genomic_DNA"/>
</dbReference>
<dbReference type="Proteomes" id="UP001595818">
    <property type="component" value="Unassembled WGS sequence"/>
</dbReference>
<reference evidence="2" key="1">
    <citation type="journal article" date="2019" name="Int. J. Syst. Evol. Microbiol.">
        <title>The Global Catalogue of Microorganisms (GCM) 10K type strain sequencing project: providing services to taxonomists for standard genome sequencing and annotation.</title>
        <authorList>
            <consortium name="The Broad Institute Genomics Platform"/>
            <consortium name="The Broad Institute Genome Sequencing Center for Infectious Disease"/>
            <person name="Wu L."/>
            <person name="Ma J."/>
        </authorList>
    </citation>
    <scope>NUCLEOTIDE SEQUENCE [LARGE SCALE GENOMIC DNA]</scope>
    <source>
        <strain evidence="2">CGMCC 4.7466</strain>
    </source>
</reference>
<gene>
    <name evidence="1" type="ORF">ACFPFU_11120</name>
</gene>
<evidence type="ECO:0000313" key="2">
    <source>
        <dbReference type="Proteomes" id="UP001595818"/>
    </source>
</evidence>
<evidence type="ECO:0000313" key="1">
    <source>
        <dbReference type="EMBL" id="MFC4872243.1"/>
    </source>
</evidence>
<dbReference type="RefSeq" id="WP_377064464.1">
    <property type="nucleotide sequence ID" value="NZ_JBHSJJ010000005.1"/>
</dbReference>
<proteinExistence type="predicted"/>